<evidence type="ECO:0000313" key="1">
    <source>
        <dbReference type="EMBL" id="RPB24052.1"/>
    </source>
</evidence>
<dbReference type="Proteomes" id="UP000267821">
    <property type="component" value="Unassembled WGS sequence"/>
</dbReference>
<evidence type="ECO:0000313" key="2">
    <source>
        <dbReference type="Proteomes" id="UP000267821"/>
    </source>
</evidence>
<gene>
    <name evidence="1" type="ORF">L211DRAFT_204056</name>
</gene>
<dbReference type="STRING" id="1051890.A0A3N4LS46"/>
<proteinExistence type="predicted"/>
<dbReference type="InterPro" id="IPR021211">
    <property type="entry name" value="SAM35"/>
</dbReference>
<dbReference type="Pfam" id="PF10806">
    <property type="entry name" value="SAM35"/>
    <property type="match status" value="1"/>
</dbReference>
<protein>
    <submittedName>
        <fullName evidence="1">Uncharacterized protein</fullName>
    </submittedName>
</protein>
<sequence>MPTPPQQKSIFTVPPLIKALFDTFPLITYPAYPVPARYPKPTTRARLYAWTTPSEAQKPGGGYSFDPECLKWQIEKADPLGEGGGLVWGLDGHV</sequence>
<accession>A0A3N4LS46</accession>
<dbReference type="InParanoid" id="A0A3N4LS46"/>
<keyword evidence="2" id="KW-1185">Reference proteome</keyword>
<name>A0A3N4LS46_9PEZI</name>
<dbReference type="OrthoDB" id="198787at2759"/>
<reference evidence="1 2" key="1">
    <citation type="journal article" date="2018" name="Nat. Ecol. Evol.">
        <title>Pezizomycetes genomes reveal the molecular basis of ectomycorrhizal truffle lifestyle.</title>
        <authorList>
            <person name="Murat C."/>
            <person name="Payen T."/>
            <person name="Noel B."/>
            <person name="Kuo A."/>
            <person name="Morin E."/>
            <person name="Chen J."/>
            <person name="Kohler A."/>
            <person name="Krizsan K."/>
            <person name="Balestrini R."/>
            <person name="Da Silva C."/>
            <person name="Montanini B."/>
            <person name="Hainaut M."/>
            <person name="Levati E."/>
            <person name="Barry K.W."/>
            <person name="Belfiori B."/>
            <person name="Cichocki N."/>
            <person name="Clum A."/>
            <person name="Dockter R.B."/>
            <person name="Fauchery L."/>
            <person name="Guy J."/>
            <person name="Iotti M."/>
            <person name="Le Tacon F."/>
            <person name="Lindquist E.A."/>
            <person name="Lipzen A."/>
            <person name="Malagnac F."/>
            <person name="Mello A."/>
            <person name="Molinier V."/>
            <person name="Miyauchi S."/>
            <person name="Poulain J."/>
            <person name="Riccioni C."/>
            <person name="Rubini A."/>
            <person name="Sitrit Y."/>
            <person name="Splivallo R."/>
            <person name="Traeger S."/>
            <person name="Wang M."/>
            <person name="Zifcakova L."/>
            <person name="Wipf D."/>
            <person name="Zambonelli A."/>
            <person name="Paolocci F."/>
            <person name="Nowrousian M."/>
            <person name="Ottonello S."/>
            <person name="Baldrian P."/>
            <person name="Spatafora J.W."/>
            <person name="Henrissat B."/>
            <person name="Nagy L.G."/>
            <person name="Aury J.M."/>
            <person name="Wincker P."/>
            <person name="Grigoriev I.V."/>
            <person name="Bonfante P."/>
            <person name="Martin F.M."/>
        </authorList>
    </citation>
    <scope>NUCLEOTIDE SEQUENCE [LARGE SCALE GENOMIC DNA]</scope>
    <source>
        <strain evidence="1 2">ATCC MYA-4762</strain>
    </source>
</reference>
<organism evidence="1 2">
    <name type="scientific">Terfezia boudieri ATCC MYA-4762</name>
    <dbReference type="NCBI Taxonomy" id="1051890"/>
    <lineage>
        <taxon>Eukaryota</taxon>
        <taxon>Fungi</taxon>
        <taxon>Dikarya</taxon>
        <taxon>Ascomycota</taxon>
        <taxon>Pezizomycotina</taxon>
        <taxon>Pezizomycetes</taxon>
        <taxon>Pezizales</taxon>
        <taxon>Pezizaceae</taxon>
        <taxon>Terfezia</taxon>
    </lineage>
</organism>
<dbReference type="EMBL" id="ML121543">
    <property type="protein sequence ID" value="RPB24052.1"/>
    <property type="molecule type" value="Genomic_DNA"/>
</dbReference>
<dbReference type="AlphaFoldDB" id="A0A3N4LS46"/>